<dbReference type="GO" id="GO:0016094">
    <property type="term" value="P:polyprenol biosynthetic process"/>
    <property type="evidence" value="ECO:0007669"/>
    <property type="project" value="TreeGrafter"/>
</dbReference>
<keyword evidence="2" id="KW-0460">Magnesium</keyword>
<dbReference type="InterPro" id="IPR036424">
    <property type="entry name" value="UPP_synth-like_sf"/>
</dbReference>
<feature type="binding site" evidence="2">
    <location>
        <position position="35"/>
    </location>
    <ligand>
        <name>Mg(2+)</name>
        <dbReference type="ChEBI" id="CHEBI:18420"/>
    </ligand>
</feature>
<evidence type="ECO:0000313" key="5">
    <source>
        <dbReference type="Proteomes" id="UP000198860"/>
    </source>
</evidence>
<feature type="binding site" evidence="2">
    <location>
        <position position="48"/>
    </location>
    <ligand>
        <name>substrate</name>
    </ligand>
</feature>
<evidence type="ECO:0000256" key="1">
    <source>
        <dbReference type="ARBA" id="ARBA00022679"/>
    </source>
</evidence>
<dbReference type="EMBL" id="FNIZ01000008">
    <property type="protein sequence ID" value="SDO83161.1"/>
    <property type="molecule type" value="Genomic_DNA"/>
</dbReference>
<proteinExistence type="inferred from homology"/>
<feature type="active site" description="Proton acceptor" evidence="2">
    <location>
        <position position="83"/>
    </location>
</feature>
<dbReference type="HAMAP" id="MF_01139">
    <property type="entry name" value="ISPT"/>
    <property type="match status" value="1"/>
</dbReference>
<protein>
    <recommendedName>
        <fullName evidence="2">Isoprenyl transferase</fullName>
        <ecNumber evidence="2">2.5.1.-</ecNumber>
    </recommendedName>
</protein>
<reference evidence="5" key="1">
    <citation type="submission" date="2016-10" db="EMBL/GenBank/DDBJ databases">
        <authorList>
            <person name="Varghese N."/>
            <person name="Submissions S."/>
        </authorList>
    </citation>
    <scope>NUCLEOTIDE SEQUENCE [LARGE SCALE GENOMIC DNA]</scope>
    <source>
        <strain evidence="5">CGMCC 1.3703</strain>
    </source>
</reference>
<dbReference type="FunFam" id="3.40.1180.10:FF:000001">
    <property type="entry name" value="(2E,6E)-farnesyl-diphosphate-specific ditrans,polycis-undecaprenyl-diphosphate synthase"/>
    <property type="match status" value="1"/>
</dbReference>
<dbReference type="SUPFAM" id="SSF64005">
    <property type="entry name" value="Undecaprenyl diphosphate synthase"/>
    <property type="match status" value="1"/>
</dbReference>
<dbReference type="AlphaFoldDB" id="A0A1H0MRX7"/>
<feature type="binding site" evidence="2">
    <location>
        <begin position="80"/>
        <end position="82"/>
    </location>
    <ligand>
        <name>substrate</name>
    </ligand>
</feature>
<dbReference type="CDD" id="cd00475">
    <property type="entry name" value="Cis_IPPS"/>
    <property type="match status" value="1"/>
</dbReference>
<feature type="region of interest" description="Disordered" evidence="3">
    <location>
        <begin position="1"/>
        <end position="20"/>
    </location>
</feature>
<comment type="subunit">
    <text evidence="2">Homodimer.</text>
</comment>
<dbReference type="Pfam" id="PF01255">
    <property type="entry name" value="Prenyltransf"/>
    <property type="match status" value="1"/>
</dbReference>
<dbReference type="Gene3D" id="3.40.1180.10">
    <property type="entry name" value="Decaprenyl diphosphate synthase-like"/>
    <property type="match status" value="1"/>
</dbReference>
<sequence length="255" mass="29655">MPIKFPFKKDKKQPTTEPLGLEENHIPKHVAIIMDGNGRWAKNRGMPRIAGHKEGMGVVKRIVRYASDIGVKVLTLYAFSTENWKRPKNEVDFLMKLPVDFLSTYLPELIERNVQVRTIGDFDVLPEHTQKAVKEAMEKTKDNDGLILNFALNYGSRYEMVHAVKQIASKVQDGEVDISDIDESMFSKELYTSELIEPDLLIRTSGEQRLSNFLLWQLAYAEFWFTEVYWPDFDESHFEKALYDFQNRKRRFGGV</sequence>
<keyword evidence="2" id="KW-0479">Metal-binding</keyword>
<dbReference type="STRING" id="240303.SAMN05421677_108122"/>
<comment type="function">
    <text evidence="2">Catalyzes the condensation of isopentenyl diphosphate (IPP) with allylic pyrophosphates generating different type of terpenoids.</text>
</comment>
<dbReference type="GO" id="GO:0000287">
    <property type="term" value="F:magnesium ion binding"/>
    <property type="evidence" value="ECO:0007669"/>
    <property type="project" value="UniProtKB-UniRule"/>
</dbReference>
<dbReference type="EC" id="2.5.1.-" evidence="2"/>
<feature type="binding site" evidence="2">
    <location>
        <begin position="209"/>
        <end position="211"/>
    </location>
    <ligand>
        <name>substrate</name>
    </ligand>
</feature>
<feature type="binding site" evidence="2">
    <location>
        <position position="40"/>
    </location>
    <ligand>
        <name>substrate</name>
    </ligand>
</feature>
<feature type="binding site" evidence="2">
    <location>
        <position position="222"/>
    </location>
    <ligand>
        <name>Mg(2+)</name>
        <dbReference type="ChEBI" id="CHEBI:18420"/>
    </ligand>
</feature>
<dbReference type="PROSITE" id="PS01066">
    <property type="entry name" value="UPP_SYNTHASE"/>
    <property type="match status" value="1"/>
</dbReference>
<dbReference type="Proteomes" id="UP000198860">
    <property type="component" value="Unassembled WGS sequence"/>
</dbReference>
<feature type="active site" evidence="2">
    <location>
        <position position="35"/>
    </location>
</feature>
<name>A0A1H0MRX7_HALAD</name>
<dbReference type="PANTHER" id="PTHR10291">
    <property type="entry name" value="DEHYDRODOLICHYL DIPHOSPHATE SYNTHASE FAMILY MEMBER"/>
    <property type="match status" value="1"/>
</dbReference>
<organism evidence="4 5">
    <name type="scientific">Halobacillus aidingensis</name>
    <dbReference type="NCBI Taxonomy" id="240303"/>
    <lineage>
        <taxon>Bacteria</taxon>
        <taxon>Bacillati</taxon>
        <taxon>Bacillota</taxon>
        <taxon>Bacilli</taxon>
        <taxon>Bacillales</taxon>
        <taxon>Bacillaceae</taxon>
        <taxon>Halobacillus</taxon>
    </lineage>
</organism>
<gene>
    <name evidence="4" type="ORF">SAMN05421677_108122</name>
</gene>
<dbReference type="GO" id="GO:0005829">
    <property type="term" value="C:cytosol"/>
    <property type="evidence" value="ECO:0007669"/>
    <property type="project" value="TreeGrafter"/>
</dbReference>
<feature type="binding site" evidence="2">
    <location>
        <begin position="36"/>
        <end position="39"/>
    </location>
    <ligand>
        <name>substrate</name>
    </ligand>
</feature>
<evidence type="ECO:0000256" key="2">
    <source>
        <dbReference type="HAMAP-Rule" id="MF_01139"/>
    </source>
</evidence>
<evidence type="ECO:0000256" key="3">
    <source>
        <dbReference type="SAM" id="MobiDB-lite"/>
    </source>
</evidence>
<keyword evidence="5" id="KW-1185">Reference proteome</keyword>
<comment type="cofactor">
    <cofactor evidence="2">
        <name>Mg(2+)</name>
        <dbReference type="ChEBI" id="CHEBI:18420"/>
    </cofactor>
    <text evidence="2">Binds 2 magnesium ions per subunit.</text>
</comment>
<dbReference type="GO" id="GO:0008834">
    <property type="term" value="F:ditrans,polycis-undecaprenyl-diphosphate synthase [(2E,6E)-farnesyl-diphosphate specific] activity"/>
    <property type="evidence" value="ECO:0007669"/>
    <property type="project" value="TreeGrafter"/>
</dbReference>
<dbReference type="PANTHER" id="PTHR10291:SF0">
    <property type="entry name" value="DEHYDRODOLICHYL DIPHOSPHATE SYNTHASE 2"/>
    <property type="match status" value="1"/>
</dbReference>
<evidence type="ECO:0000313" key="4">
    <source>
        <dbReference type="EMBL" id="SDO83161.1"/>
    </source>
</evidence>
<dbReference type="OrthoDB" id="4191603at2"/>
<accession>A0A1H0MRX7</accession>
<dbReference type="NCBIfam" id="NF011405">
    <property type="entry name" value="PRK14830.1"/>
    <property type="match status" value="1"/>
</dbReference>
<feature type="binding site" evidence="2">
    <location>
        <position position="86"/>
    </location>
    <ligand>
        <name>substrate</name>
    </ligand>
</feature>
<dbReference type="InterPro" id="IPR001441">
    <property type="entry name" value="UPP_synth-like"/>
</dbReference>
<keyword evidence="1 2" id="KW-0808">Transferase</keyword>
<feature type="binding site" evidence="2">
    <location>
        <position position="52"/>
    </location>
    <ligand>
        <name>substrate</name>
    </ligand>
</feature>
<dbReference type="GO" id="GO:0030145">
    <property type="term" value="F:manganese ion binding"/>
    <property type="evidence" value="ECO:0007669"/>
    <property type="project" value="TreeGrafter"/>
</dbReference>
<feature type="binding site" evidence="2">
    <location>
        <position position="203"/>
    </location>
    <ligand>
        <name>substrate</name>
    </ligand>
</feature>
<comment type="similarity">
    <text evidence="2">Belongs to the UPP synthase family.</text>
</comment>
<dbReference type="InterPro" id="IPR018520">
    <property type="entry name" value="UPP_synth-like_CS"/>
</dbReference>
<dbReference type="NCBIfam" id="TIGR00055">
    <property type="entry name" value="uppS"/>
    <property type="match status" value="1"/>
</dbReference>
<feature type="binding site" evidence="2">
    <location>
        <position position="84"/>
    </location>
    <ligand>
        <name>substrate</name>
    </ligand>
</feature>
<dbReference type="RefSeq" id="WP_089652384.1">
    <property type="nucleotide sequence ID" value="NZ_FNIZ01000008.1"/>
</dbReference>